<dbReference type="Proteomes" id="UP001177003">
    <property type="component" value="Chromosome 8"/>
</dbReference>
<proteinExistence type="predicted"/>
<accession>A0AA35ZUL2</accession>
<protein>
    <submittedName>
        <fullName evidence="2">Uncharacterized protein</fullName>
    </submittedName>
</protein>
<dbReference type="EMBL" id="OX465084">
    <property type="protein sequence ID" value="CAI9298594.1"/>
    <property type="molecule type" value="Genomic_DNA"/>
</dbReference>
<gene>
    <name evidence="2" type="ORF">LSALG_LOCUS37349</name>
</gene>
<feature type="coiled-coil region" evidence="1">
    <location>
        <begin position="44"/>
        <end position="71"/>
    </location>
</feature>
<reference evidence="2" key="1">
    <citation type="submission" date="2023-04" db="EMBL/GenBank/DDBJ databases">
        <authorList>
            <person name="Vijverberg K."/>
            <person name="Xiong W."/>
            <person name="Schranz E."/>
        </authorList>
    </citation>
    <scope>NUCLEOTIDE SEQUENCE</scope>
</reference>
<sequence length="199" mass="21688">MNSLASQSSSHMAGDLCYAAAQTSALMVFAANRVFRVGVNEKQLKTLQGVMASIREELHDSEDDRRALSEQNCIVACVLASELARCQRQLAHSRVDRVVSRGGLQSMLEKGVVHVIKKVIESAELTSGIQGVREACKALGFEKGKQLSDYSTIAGEPEVPDHGCVVRRVEEVDDALSSLTEMDFVGLFRLGKLDCDGFR</sequence>
<keyword evidence="3" id="KW-1185">Reference proteome</keyword>
<dbReference type="AlphaFoldDB" id="A0AA35ZUL2"/>
<evidence type="ECO:0000313" key="2">
    <source>
        <dbReference type="EMBL" id="CAI9298594.1"/>
    </source>
</evidence>
<evidence type="ECO:0000256" key="1">
    <source>
        <dbReference type="SAM" id="Coils"/>
    </source>
</evidence>
<evidence type="ECO:0000313" key="3">
    <source>
        <dbReference type="Proteomes" id="UP001177003"/>
    </source>
</evidence>
<name>A0AA35ZUL2_LACSI</name>
<keyword evidence="1" id="KW-0175">Coiled coil</keyword>
<organism evidence="2 3">
    <name type="scientific">Lactuca saligna</name>
    <name type="common">Willowleaf lettuce</name>
    <dbReference type="NCBI Taxonomy" id="75948"/>
    <lineage>
        <taxon>Eukaryota</taxon>
        <taxon>Viridiplantae</taxon>
        <taxon>Streptophyta</taxon>
        <taxon>Embryophyta</taxon>
        <taxon>Tracheophyta</taxon>
        <taxon>Spermatophyta</taxon>
        <taxon>Magnoliopsida</taxon>
        <taxon>eudicotyledons</taxon>
        <taxon>Gunneridae</taxon>
        <taxon>Pentapetalae</taxon>
        <taxon>asterids</taxon>
        <taxon>campanulids</taxon>
        <taxon>Asterales</taxon>
        <taxon>Asteraceae</taxon>
        <taxon>Cichorioideae</taxon>
        <taxon>Cichorieae</taxon>
        <taxon>Lactucinae</taxon>
        <taxon>Lactuca</taxon>
    </lineage>
</organism>